<evidence type="ECO:0000259" key="1">
    <source>
        <dbReference type="Pfam" id="PF13354"/>
    </source>
</evidence>
<proteinExistence type="predicted"/>
<keyword evidence="2" id="KW-0378">Hydrolase</keyword>
<dbReference type="InterPro" id="IPR045155">
    <property type="entry name" value="Beta-lactam_cat"/>
</dbReference>
<organism evidence="2 3">
    <name type="scientific">Aphanothece hegewaldii CCALA 016</name>
    <dbReference type="NCBI Taxonomy" id="2107694"/>
    <lineage>
        <taxon>Bacteria</taxon>
        <taxon>Bacillati</taxon>
        <taxon>Cyanobacteriota</taxon>
        <taxon>Cyanophyceae</taxon>
        <taxon>Oscillatoriophycideae</taxon>
        <taxon>Chroococcales</taxon>
        <taxon>Aphanothecaceae</taxon>
        <taxon>Aphanothece</taxon>
    </lineage>
</organism>
<dbReference type="GO" id="GO:0008800">
    <property type="term" value="F:beta-lactamase activity"/>
    <property type="evidence" value="ECO:0007669"/>
    <property type="project" value="InterPro"/>
</dbReference>
<dbReference type="OrthoDB" id="7510992at2"/>
<dbReference type="SUPFAM" id="SSF56601">
    <property type="entry name" value="beta-lactamase/transpeptidase-like"/>
    <property type="match status" value="1"/>
</dbReference>
<evidence type="ECO:0000313" key="3">
    <source>
        <dbReference type="Proteomes" id="UP000239001"/>
    </source>
</evidence>
<dbReference type="EMBL" id="PXOH01000010">
    <property type="protein sequence ID" value="PSF37254.1"/>
    <property type="molecule type" value="Genomic_DNA"/>
</dbReference>
<gene>
    <name evidence="2" type="ORF">C7H19_11080</name>
</gene>
<keyword evidence="3" id="KW-1185">Reference proteome</keyword>
<evidence type="ECO:0000313" key="2">
    <source>
        <dbReference type="EMBL" id="PSF37254.1"/>
    </source>
</evidence>
<dbReference type="InterPro" id="IPR000871">
    <property type="entry name" value="Beta-lactam_class-A"/>
</dbReference>
<accession>A0A2T1LY10</accession>
<sequence>MSFFRPDDQLTQIGTTILEATWKEFPTLDPQQIALTWVVYDAPVIVNTGGAISSEEFWKYGVRGFGYRGDERIYPASLVKLFYLVAIQEWLESSMVPETPELLRSMRDMIVDSSNDATSYIVDVLSGTTSGPELPPGPFETWAYQRNIVNRYYKSLGWAELDAININQKPWGDGPYGRERMFLGELMDQRNMLTSNAVARLLHTIVGGIAVSSVRSQQMMSLLKRSLAPDELANNTNEENQVTGFLGEGLPENAQLWSKAGWTSQVRHDAAYIEIPEYSPYLLVVLTEGKANSQNKAILPFISRNLVEQMGKI</sequence>
<dbReference type="GO" id="GO:0030655">
    <property type="term" value="P:beta-lactam antibiotic catabolic process"/>
    <property type="evidence" value="ECO:0007669"/>
    <property type="project" value="InterPro"/>
</dbReference>
<dbReference type="PANTHER" id="PTHR35333">
    <property type="entry name" value="BETA-LACTAMASE"/>
    <property type="match status" value="1"/>
</dbReference>
<dbReference type="Proteomes" id="UP000239001">
    <property type="component" value="Unassembled WGS sequence"/>
</dbReference>
<feature type="domain" description="Beta-lactamase class A catalytic" evidence="1">
    <location>
        <begin position="149"/>
        <end position="287"/>
    </location>
</feature>
<dbReference type="AlphaFoldDB" id="A0A2T1LY10"/>
<dbReference type="InterPro" id="IPR012338">
    <property type="entry name" value="Beta-lactam/transpept-like"/>
</dbReference>
<dbReference type="RefSeq" id="WP_106456943.1">
    <property type="nucleotide sequence ID" value="NZ_PXOH01000010.1"/>
</dbReference>
<dbReference type="Gene3D" id="3.40.710.10">
    <property type="entry name" value="DD-peptidase/beta-lactamase superfamily"/>
    <property type="match status" value="1"/>
</dbReference>
<protein>
    <submittedName>
        <fullName evidence="2">Serine hydrolase</fullName>
    </submittedName>
</protein>
<dbReference type="PANTHER" id="PTHR35333:SF3">
    <property type="entry name" value="BETA-LACTAMASE-TYPE TRANSPEPTIDASE FOLD CONTAINING PROTEIN"/>
    <property type="match status" value="1"/>
</dbReference>
<comment type="caution">
    <text evidence="2">The sequence shown here is derived from an EMBL/GenBank/DDBJ whole genome shotgun (WGS) entry which is preliminary data.</text>
</comment>
<reference evidence="2 3" key="2">
    <citation type="submission" date="2018-03" db="EMBL/GenBank/DDBJ databases">
        <authorList>
            <person name="Keele B.F."/>
        </authorList>
    </citation>
    <scope>NUCLEOTIDE SEQUENCE [LARGE SCALE GENOMIC DNA]</scope>
    <source>
        <strain evidence="2 3">CCALA 016</strain>
    </source>
</reference>
<dbReference type="GO" id="GO:0046677">
    <property type="term" value="P:response to antibiotic"/>
    <property type="evidence" value="ECO:0007669"/>
    <property type="project" value="InterPro"/>
</dbReference>
<dbReference type="Pfam" id="PF13354">
    <property type="entry name" value="Beta-lactamase2"/>
    <property type="match status" value="1"/>
</dbReference>
<reference evidence="2 3" key="1">
    <citation type="submission" date="2018-03" db="EMBL/GenBank/DDBJ databases">
        <title>The ancient ancestry and fast evolution of plastids.</title>
        <authorList>
            <person name="Moore K.R."/>
            <person name="Magnabosco C."/>
            <person name="Momper L."/>
            <person name="Gold D.A."/>
            <person name="Bosak T."/>
            <person name="Fournier G.P."/>
        </authorList>
    </citation>
    <scope>NUCLEOTIDE SEQUENCE [LARGE SCALE GENOMIC DNA]</scope>
    <source>
        <strain evidence="2 3">CCALA 016</strain>
    </source>
</reference>
<name>A0A2T1LY10_9CHRO</name>